<evidence type="ECO:0000256" key="2">
    <source>
        <dbReference type="ARBA" id="ARBA00007738"/>
    </source>
</evidence>
<evidence type="ECO:0000256" key="5">
    <source>
        <dbReference type="ARBA" id="ARBA00022801"/>
    </source>
</evidence>
<dbReference type="PANTHER" id="PTHR10625:SF5">
    <property type="entry name" value="HISTONE DEACETYLASE"/>
    <property type="match status" value="1"/>
</dbReference>
<evidence type="ECO:0000256" key="4">
    <source>
        <dbReference type="ARBA" id="ARBA00022491"/>
    </source>
</evidence>
<dbReference type="InterPro" id="IPR037138">
    <property type="entry name" value="His_deacetylse_dom_sf"/>
</dbReference>
<dbReference type="InterPro" id="IPR000286">
    <property type="entry name" value="HDACs"/>
</dbReference>
<keyword evidence="12" id="KW-1185">Reference proteome</keyword>
<dbReference type="Proteomes" id="UP001162131">
    <property type="component" value="Unassembled WGS sequence"/>
</dbReference>
<keyword evidence="4" id="KW-0678">Repressor</keyword>
<keyword evidence="5" id="KW-0378">Hydrolase</keyword>
<keyword evidence="7" id="KW-0805">Transcription regulation</keyword>
<sequence>MESVRNSNVGYIYDQRLTLHSEEPRHTFPEFPERVRSIHNNFESKGLLSHCRSLNITPADPDFVKTIHQASLIERLLDLKFEYDDTMNPVPRKKGVKYTMGRQLYDNEHTSDCIFLSCGGAIKAVDTVWKGQVSTCFANIRPPGHHASFSEIGGFCYVNNVAVAAKHALSLGARKVLIYDWDVHHGNGTQDIFQNDPDVMYISVHRYDNAAFYPYLKKAGSDFCGTGEGRGRSFNIAWNTEETGKLSGISDGDYKHAFDNLIMPIATQFNPDIVLVSAGFDAMKDDPVGNLSLSPAIYAYMTKQLQELAHGKLALILEGGYNLNTMMSASEACMKALLGYEGPASGVGLRHYDPDTTELGREAVRATYDVAREYWDIQ</sequence>
<dbReference type="PANTHER" id="PTHR10625">
    <property type="entry name" value="HISTONE DEACETYLASE HDAC1-RELATED"/>
    <property type="match status" value="1"/>
</dbReference>
<evidence type="ECO:0000256" key="3">
    <source>
        <dbReference type="ARBA" id="ARBA00012111"/>
    </source>
</evidence>
<evidence type="ECO:0000313" key="12">
    <source>
        <dbReference type="Proteomes" id="UP001162131"/>
    </source>
</evidence>
<dbReference type="AlphaFoldDB" id="A0AAU9IAN0"/>
<dbReference type="PRINTS" id="PR01270">
    <property type="entry name" value="HDASUPER"/>
</dbReference>
<dbReference type="Pfam" id="PF00850">
    <property type="entry name" value="Hist_deacetyl"/>
    <property type="match status" value="1"/>
</dbReference>
<dbReference type="EC" id="3.5.1.98" evidence="3"/>
<keyword evidence="6" id="KW-0156">Chromatin regulator</keyword>
<dbReference type="InterPro" id="IPR023696">
    <property type="entry name" value="Ureohydrolase_dom_sf"/>
</dbReference>
<dbReference type="GO" id="GO:0000118">
    <property type="term" value="C:histone deacetylase complex"/>
    <property type="evidence" value="ECO:0007669"/>
    <property type="project" value="TreeGrafter"/>
</dbReference>
<dbReference type="EMBL" id="CAJZBQ010000004">
    <property type="protein sequence ID" value="CAG9311252.1"/>
    <property type="molecule type" value="Genomic_DNA"/>
</dbReference>
<dbReference type="SUPFAM" id="SSF52768">
    <property type="entry name" value="Arginase/deacetylase"/>
    <property type="match status" value="1"/>
</dbReference>
<keyword evidence="9" id="KW-0539">Nucleus</keyword>
<dbReference type="GO" id="GO:0141221">
    <property type="term" value="F:histone deacetylase activity, hydrolytic mechanism"/>
    <property type="evidence" value="ECO:0007669"/>
    <property type="project" value="UniProtKB-EC"/>
</dbReference>
<accession>A0AAU9IAN0</accession>
<name>A0AAU9IAN0_9CILI</name>
<evidence type="ECO:0000313" key="11">
    <source>
        <dbReference type="EMBL" id="CAG9311252.1"/>
    </source>
</evidence>
<reference evidence="11" key="1">
    <citation type="submission" date="2021-09" db="EMBL/GenBank/DDBJ databases">
        <authorList>
            <consortium name="AG Swart"/>
            <person name="Singh M."/>
            <person name="Singh A."/>
            <person name="Seah K."/>
            <person name="Emmerich C."/>
        </authorList>
    </citation>
    <scope>NUCLEOTIDE SEQUENCE</scope>
    <source>
        <strain evidence="11">ATCC30299</strain>
    </source>
</reference>
<evidence type="ECO:0000256" key="8">
    <source>
        <dbReference type="ARBA" id="ARBA00023163"/>
    </source>
</evidence>
<evidence type="ECO:0000256" key="1">
    <source>
        <dbReference type="ARBA" id="ARBA00004123"/>
    </source>
</evidence>
<evidence type="ECO:0000256" key="6">
    <source>
        <dbReference type="ARBA" id="ARBA00022853"/>
    </source>
</evidence>
<dbReference type="InterPro" id="IPR023801">
    <property type="entry name" value="His_deacetylse_dom"/>
</dbReference>
<proteinExistence type="inferred from homology"/>
<comment type="subcellular location">
    <subcellularLocation>
        <location evidence="1">Nucleus</location>
    </subcellularLocation>
</comment>
<dbReference type="GO" id="GO:0040029">
    <property type="term" value="P:epigenetic regulation of gene expression"/>
    <property type="evidence" value="ECO:0007669"/>
    <property type="project" value="TreeGrafter"/>
</dbReference>
<comment type="similarity">
    <text evidence="2">Belongs to the histone deacetylase family. HD type 2 subfamily.</text>
</comment>
<evidence type="ECO:0000259" key="10">
    <source>
        <dbReference type="Pfam" id="PF00850"/>
    </source>
</evidence>
<feature type="domain" description="Histone deacetylase" evidence="10">
    <location>
        <begin position="29"/>
        <end position="337"/>
    </location>
</feature>
<dbReference type="Gene3D" id="3.40.800.20">
    <property type="entry name" value="Histone deacetylase domain"/>
    <property type="match status" value="1"/>
</dbReference>
<protein>
    <recommendedName>
        <fullName evidence="3">histone deacetylase</fullName>
        <ecNumber evidence="3">3.5.1.98</ecNumber>
    </recommendedName>
</protein>
<keyword evidence="8" id="KW-0804">Transcription</keyword>
<gene>
    <name evidence="11" type="ORF">BSTOLATCC_MIC3543</name>
</gene>
<organism evidence="11 12">
    <name type="scientific">Blepharisma stoltei</name>
    <dbReference type="NCBI Taxonomy" id="1481888"/>
    <lineage>
        <taxon>Eukaryota</taxon>
        <taxon>Sar</taxon>
        <taxon>Alveolata</taxon>
        <taxon>Ciliophora</taxon>
        <taxon>Postciliodesmatophora</taxon>
        <taxon>Heterotrichea</taxon>
        <taxon>Heterotrichida</taxon>
        <taxon>Blepharismidae</taxon>
        <taxon>Blepharisma</taxon>
    </lineage>
</organism>
<evidence type="ECO:0000256" key="7">
    <source>
        <dbReference type="ARBA" id="ARBA00023015"/>
    </source>
</evidence>
<evidence type="ECO:0000256" key="9">
    <source>
        <dbReference type="ARBA" id="ARBA00023242"/>
    </source>
</evidence>
<comment type="caution">
    <text evidence="11">The sequence shown here is derived from an EMBL/GenBank/DDBJ whole genome shotgun (WGS) entry which is preliminary data.</text>
</comment>